<dbReference type="HOGENOM" id="CLU_2426737_0_0_1"/>
<feature type="compositionally biased region" description="Polar residues" evidence="1">
    <location>
        <begin position="73"/>
        <end position="91"/>
    </location>
</feature>
<evidence type="ECO:0000313" key="2">
    <source>
        <dbReference type="EMBL" id="CCD44727.1"/>
    </source>
</evidence>
<feature type="region of interest" description="Disordered" evidence="1">
    <location>
        <begin position="71"/>
        <end position="91"/>
    </location>
</feature>
<dbReference type="Proteomes" id="UP000008177">
    <property type="component" value="Unplaced contigs"/>
</dbReference>
<name>G2XW57_BOTF4</name>
<dbReference type="InParanoid" id="G2XW57"/>
<sequence length="91" mass="10438">MKQDFLDLVELAWLVSSGMVILLRSDVNGYGWSEASQTNRFNTNHSVPHKPRPNFPGPIFQVRIQRCNYGERPTTSQCRQTPDESSQTNKQ</sequence>
<dbReference type="AlphaFoldDB" id="G2XW57"/>
<organism evidence="2 3">
    <name type="scientific">Botryotinia fuckeliana (strain T4)</name>
    <name type="common">Noble rot fungus</name>
    <name type="synonym">Botrytis cinerea</name>
    <dbReference type="NCBI Taxonomy" id="999810"/>
    <lineage>
        <taxon>Eukaryota</taxon>
        <taxon>Fungi</taxon>
        <taxon>Dikarya</taxon>
        <taxon>Ascomycota</taxon>
        <taxon>Pezizomycotina</taxon>
        <taxon>Leotiomycetes</taxon>
        <taxon>Helotiales</taxon>
        <taxon>Sclerotiniaceae</taxon>
        <taxon>Botrytis</taxon>
    </lineage>
</organism>
<accession>G2XW57</accession>
<proteinExistence type="predicted"/>
<protein>
    <submittedName>
        <fullName evidence="2">Uncharacterized protein</fullName>
    </submittedName>
</protein>
<dbReference type="EMBL" id="FQ790271">
    <property type="protein sequence ID" value="CCD44727.1"/>
    <property type="molecule type" value="Genomic_DNA"/>
</dbReference>
<gene>
    <name evidence="2" type="ORF">BofuT4_uP056280.1</name>
</gene>
<evidence type="ECO:0000256" key="1">
    <source>
        <dbReference type="SAM" id="MobiDB-lite"/>
    </source>
</evidence>
<reference evidence="3" key="1">
    <citation type="journal article" date="2011" name="PLoS Genet.">
        <title>Genomic analysis of the necrotrophic fungal pathogens Sclerotinia sclerotiorum and Botrytis cinerea.</title>
        <authorList>
            <person name="Amselem J."/>
            <person name="Cuomo C.A."/>
            <person name="van Kan J.A."/>
            <person name="Viaud M."/>
            <person name="Benito E.P."/>
            <person name="Couloux A."/>
            <person name="Coutinho P.M."/>
            <person name="de Vries R.P."/>
            <person name="Dyer P.S."/>
            <person name="Fillinger S."/>
            <person name="Fournier E."/>
            <person name="Gout L."/>
            <person name="Hahn M."/>
            <person name="Kohn L."/>
            <person name="Lapalu N."/>
            <person name="Plummer K.M."/>
            <person name="Pradier J.M."/>
            <person name="Quevillon E."/>
            <person name="Sharon A."/>
            <person name="Simon A."/>
            <person name="ten Have A."/>
            <person name="Tudzynski B."/>
            <person name="Tudzynski P."/>
            <person name="Wincker P."/>
            <person name="Andrew M."/>
            <person name="Anthouard V."/>
            <person name="Beever R.E."/>
            <person name="Beffa R."/>
            <person name="Benoit I."/>
            <person name="Bouzid O."/>
            <person name="Brault B."/>
            <person name="Chen Z."/>
            <person name="Choquer M."/>
            <person name="Collemare J."/>
            <person name="Cotton P."/>
            <person name="Danchin E.G."/>
            <person name="Da Silva C."/>
            <person name="Gautier A."/>
            <person name="Giraud C."/>
            <person name="Giraud T."/>
            <person name="Gonzalez C."/>
            <person name="Grossetete S."/>
            <person name="Guldener U."/>
            <person name="Henrissat B."/>
            <person name="Howlett B.J."/>
            <person name="Kodira C."/>
            <person name="Kretschmer M."/>
            <person name="Lappartient A."/>
            <person name="Leroch M."/>
            <person name="Levis C."/>
            <person name="Mauceli E."/>
            <person name="Neuveglise C."/>
            <person name="Oeser B."/>
            <person name="Pearson M."/>
            <person name="Poulain J."/>
            <person name="Poussereau N."/>
            <person name="Quesneville H."/>
            <person name="Rascle C."/>
            <person name="Schumacher J."/>
            <person name="Segurens B."/>
            <person name="Sexton A."/>
            <person name="Silva E."/>
            <person name="Sirven C."/>
            <person name="Soanes D.M."/>
            <person name="Talbot N.J."/>
            <person name="Templeton M."/>
            <person name="Yandava C."/>
            <person name="Yarden O."/>
            <person name="Zeng Q."/>
            <person name="Rollins J.A."/>
            <person name="Lebrun M.H."/>
            <person name="Dickman M."/>
        </authorList>
    </citation>
    <scope>NUCLEOTIDE SEQUENCE [LARGE SCALE GENOMIC DNA]</scope>
    <source>
        <strain evidence="3">T4</strain>
    </source>
</reference>
<evidence type="ECO:0000313" key="3">
    <source>
        <dbReference type="Proteomes" id="UP000008177"/>
    </source>
</evidence>